<proteinExistence type="predicted"/>
<keyword evidence="4" id="KW-0411">Iron-sulfur</keyword>
<dbReference type="SMART" id="SM00704">
    <property type="entry name" value="ZnF_CDGSH"/>
    <property type="match status" value="1"/>
</dbReference>
<dbReference type="InterPro" id="IPR042216">
    <property type="entry name" value="MitoNEET_CISD"/>
</dbReference>
<keyword evidence="2" id="KW-0479">Metal-binding</keyword>
<dbReference type="Pfam" id="PF09360">
    <property type="entry name" value="zf-CDGSH"/>
    <property type="match status" value="1"/>
</dbReference>
<dbReference type="EMBL" id="GG697236">
    <property type="protein sequence ID" value="EET90500.1"/>
    <property type="molecule type" value="Genomic_DNA"/>
</dbReference>
<organism evidence="6 7">
    <name type="scientific">Candidatus Micrarchaeum acidiphilum ARMAN-2</name>
    <dbReference type="NCBI Taxonomy" id="425595"/>
    <lineage>
        <taxon>Archaea</taxon>
        <taxon>Candidatus Micrarchaeota</taxon>
        <taxon>Candidatus Micrarchaeia</taxon>
        <taxon>Candidatus Micrarchaeales</taxon>
        <taxon>Candidatus Micrarchaeaceae</taxon>
        <taxon>Candidatus Micrarchaeum</taxon>
    </lineage>
</organism>
<evidence type="ECO:0000256" key="3">
    <source>
        <dbReference type="ARBA" id="ARBA00023004"/>
    </source>
</evidence>
<evidence type="ECO:0000313" key="6">
    <source>
        <dbReference type="EMBL" id="EET90500.1"/>
    </source>
</evidence>
<evidence type="ECO:0000256" key="4">
    <source>
        <dbReference type="ARBA" id="ARBA00023014"/>
    </source>
</evidence>
<keyword evidence="3" id="KW-0408">Iron</keyword>
<evidence type="ECO:0000256" key="2">
    <source>
        <dbReference type="ARBA" id="ARBA00022723"/>
    </source>
</evidence>
<dbReference type="AlphaFoldDB" id="C7DG30"/>
<gene>
    <name evidence="6" type="ORF">UNLARM2_0035</name>
</gene>
<dbReference type="GO" id="GO:0005737">
    <property type="term" value="C:cytoplasm"/>
    <property type="evidence" value="ECO:0007669"/>
    <property type="project" value="UniProtKB-ARBA"/>
</dbReference>
<accession>C7DG30</accession>
<name>C7DG30_MICA2</name>
<evidence type="ECO:0000313" key="7">
    <source>
        <dbReference type="Proteomes" id="UP000332487"/>
    </source>
</evidence>
<dbReference type="Proteomes" id="UP000332487">
    <property type="component" value="Unassembled WGS sequence"/>
</dbReference>
<dbReference type="InterPro" id="IPR018967">
    <property type="entry name" value="FeS-contain_CDGSH-typ"/>
</dbReference>
<dbReference type="GO" id="GO:0051537">
    <property type="term" value="F:2 iron, 2 sulfur cluster binding"/>
    <property type="evidence" value="ECO:0007669"/>
    <property type="project" value="UniProtKB-KW"/>
</dbReference>
<evidence type="ECO:0000259" key="5">
    <source>
        <dbReference type="SMART" id="SM00704"/>
    </source>
</evidence>
<dbReference type="GO" id="GO:0046872">
    <property type="term" value="F:metal ion binding"/>
    <property type="evidence" value="ECO:0007669"/>
    <property type="project" value="UniProtKB-KW"/>
</dbReference>
<feature type="domain" description="Iron-binding zinc finger CDGSH type" evidence="5">
    <location>
        <begin position="9"/>
        <end position="60"/>
    </location>
</feature>
<evidence type="ECO:0000256" key="1">
    <source>
        <dbReference type="ARBA" id="ARBA00022714"/>
    </source>
</evidence>
<reference evidence="6 7" key="1">
    <citation type="journal article" date="2009" name="Genome Biol.">
        <title>Community-wide analysis of microbial genome sequence signatures.</title>
        <authorList>
            <person name="Dick G.J."/>
            <person name="Andersson A.F."/>
            <person name="Baker B.J."/>
            <person name="Simmons S.L."/>
            <person name="Thomas B.C."/>
            <person name="Yelton A.P."/>
            <person name="Banfield J.F."/>
        </authorList>
    </citation>
    <scope>NUCLEOTIDE SEQUENCE [LARGE SCALE GENOMIC DNA]</scope>
    <source>
        <strain evidence="6">ARMAN-2</strain>
    </source>
</reference>
<dbReference type="Gene3D" id="3.40.5.90">
    <property type="entry name" value="CDGSH iron-sulfur domain, mitoNEET-type"/>
    <property type="match status" value="1"/>
</dbReference>
<sequence>MRIIRHDRNHPFVVKLEELPGFDKLTSDDKVLKYEIHLCACGLSHHKPFCDGSHAKTKTEEEGKLYAYDENDQMHALKKEYE</sequence>
<reference evidence="6 7" key="2">
    <citation type="journal article" date="2010" name="Proc. Natl. Acad. Sci. U.S.A.">
        <title>Enigmatic, ultrasmall, uncultivated Archaea.</title>
        <authorList>
            <person name="Baker B.J."/>
            <person name="Comolli L.R."/>
            <person name="Dick G.J."/>
            <person name="Hauser L.J."/>
            <person name="Hyatt D."/>
            <person name="Dill B.D."/>
            <person name="Land M.L."/>
            <person name="Verberkmoes N.C."/>
            <person name="Hettich R.L."/>
            <person name="Banfield J.F."/>
        </authorList>
    </citation>
    <scope>NUCLEOTIDE SEQUENCE [LARGE SCALE GENOMIC DNA]</scope>
    <source>
        <strain evidence="6">ARMAN-2</strain>
    </source>
</reference>
<protein>
    <submittedName>
        <fullName evidence="6">Zinc finger CDGSH-type domain protein</fullName>
    </submittedName>
</protein>
<keyword evidence="1" id="KW-0001">2Fe-2S</keyword>
<keyword evidence="7" id="KW-1185">Reference proteome</keyword>